<comment type="cofactor">
    <cofactor evidence="1">
        <name>a divalent metal cation</name>
        <dbReference type="ChEBI" id="CHEBI:60240"/>
    </cofactor>
</comment>
<evidence type="ECO:0000313" key="4">
    <source>
        <dbReference type="EMBL" id="KAG8372793.1"/>
    </source>
</evidence>
<dbReference type="Pfam" id="PF13359">
    <property type="entry name" value="DDE_Tnp_4"/>
    <property type="match status" value="1"/>
</dbReference>
<comment type="caution">
    <text evidence="4">The sequence shown here is derived from an EMBL/GenBank/DDBJ whole genome shotgun (WGS) entry which is preliminary data.</text>
</comment>
<dbReference type="AlphaFoldDB" id="A0AAV6WQP7"/>
<evidence type="ECO:0000256" key="2">
    <source>
        <dbReference type="ARBA" id="ARBA00022723"/>
    </source>
</evidence>
<dbReference type="EMBL" id="WHWC01000012">
    <property type="protein sequence ID" value="KAG8372793.1"/>
    <property type="molecule type" value="Genomic_DNA"/>
</dbReference>
<keyword evidence="2" id="KW-0479">Metal-binding</keyword>
<evidence type="ECO:0000256" key="1">
    <source>
        <dbReference type="ARBA" id="ARBA00001968"/>
    </source>
</evidence>
<evidence type="ECO:0000313" key="5">
    <source>
        <dbReference type="Proteomes" id="UP000826271"/>
    </source>
</evidence>
<accession>A0AAV6WQP7</accession>
<reference evidence="4" key="1">
    <citation type="submission" date="2019-10" db="EMBL/GenBank/DDBJ databases">
        <authorList>
            <person name="Zhang R."/>
            <person name="Pan Y."/>
            <person name="Wang J."/>
            <person name="Ma R."/>
            <person name="Yu S."/>
        </authorList>
    </citation>
    <scope>NUCLEOTIDE SEQUENCE</scope>
    <source>
        <strain evidence="4">LA-IB0</strain>
        <tissue evidence="4">Leaf</tissue>
    </source>
</reference>
<organism evidence="4 5">
    <name type="scientific">Buddleja alternifolia</name>
    <dbReference type="NCBI Taxonomy" id="168488"/>
    <lineage>
        <taxon>Eukaryota</taxon>
        <taxon>Viridiplantae</taxon>
        <taxon>Streptophyta</taxon>
        <taxon>Embryophyta</taxon>
        <taxon>Tracheophyta</taxon>
        <taxon>Spermatophyta</taxon>
        <taxon>Magnoliopsida</taxon>
        <taxon>eudicotyledons</taxon>
        <taxon>Gunneridae</taxon>
        <taxon>Pentapetalae</taxon>
        <taxon>asterids</taxon>
        <taxon>lamiids</taxon>
        <taxon>Lamiales</taxon>
        <taxon>Scrophulariaceae</taxon>
        <taxon>Buddlejeae</taxon>
        <taxon>Buddleja</taxon>
    </lineage>
</organism>
<sequence>MRLQSVLLNTPEPIPENSADEKWKWFKNYLGALDGTYINVRVPIIDKPRYRSRKGEIATNVLGVCSHDMQFIYILPGWEGSVADGRVLREAMRMRNGLKVPRVHDMLTGPNCSGFGYDNWTGCLVAEKAVWEPYLKPFPHYKQLCIVFGKDRATRIDVETPADVIEDLEAEEQRRSQTDDENIGFGLDGVDAAMSFDDSPKVGVNNESTLKGKKRKKKANHSVEVIICNVMKESTEMLGSKMETSSLRLSMAIEDEIINDLKRKLNGELMKLDGLARAERIKATIAIGKDRDLTQIFFTIDDNDKEDWVREAIGSVE</sequence>
<feature type="domain" description="DDE Tnp4" evidence="3">
    <location>
        <begin position="33"/>
        <end position="91"/>
    </location>
</feature>
<proteinExistence type="predicted"/>
<protein>
    <recommendedName>
        <fullName evidence="3">DDE Tnp4 domain-containing protein</fullName>
    </recommendedName>
</protein>
<dbReference type="Proteomes" id="UP000826271">
    <property type="component" value="Unassembled WGS sequence"/>
</dbReference>
<dbReference type="PANTHER" id="PTHR46250:SF15">
    <property type="entry name" value="OS01G0523800 PROTEIN"/>
    <property type="match status" value="1"/>
</dbReference>
<dbReference type="PANTHER" id="PTHR46250">
    <property type="entry name" value="MYB/SANT-LIKE DNA-BINDING DOMAIN PROTEIN-RELATED"/>
    <property type="match status" value="1"/>
</dbReference>
<name>A0AAV6WQP7_9LAMI</name>
<dbReference type="InterPro" id="IPR027806">
    <property type="entry name" value="HARBI1_dom"/>
</dbReference>
<evidence type="ECO:0000259" key="3">
    <source>
        <dbReference type="Pfam" id="PF13359"/>
    </source>
</evidence>
<keyword evidence="5" id="KW-1185">Reference proteome</keyword>
<gene>
    <name evidence="4" type="ORF">BUALT_Bualt12G0103900</name>
</gene>
<dbReference type="GO" id="GO:0046872">
    <property type="term" value="F:metal ion binding"/>
    <property type="evidence" value="ECO:0007669"/>
    <property type="project" value="UniProtKB-KW"/>
</dbReference>